<dbReference type="InterPro" id="IPR036412">
    <property type="entry name" value="HAD-like_sf"/>
</dbReference>
<dbReference type="EMBL" id="VDCI01000001">
    <property type="protein sequence ID" value="TNJ37727.1"/>
    <property type="molecule type" value="Genomic_DNA"/>
</dbReference>
<gene>
    <name evidence="1" type="ORF">FGF68_00675</name>
</gene>
<dbReference type="Gene3D" id="3.40.50.1000">
    <property type="entry name" value="HAD superfamily/HAD-like"/>
    <property type="match status" value="1"/>
</dbReference>
<dbReference type="Proteomes" id="UP000309544">
    <property type="component" value="Unassembled WGS sequence"/>
</dbReference>
<dbReference type="SUPFAM" id="SSF56784">
    <property type="entry name" value="HAD-like"/>
    <property type="match status" value="1"/>
</dbReference>
<keyword evidence="2" id="KW-1185">Reference proteome</keyword>
<evidence type="ECO:0000313" key="1">
    <source>
        <dbReference type="EMBL" id="TNJ37727.1"/>
    </source>
</evidence>
<dbReference type="PANTHER" id="PTHR21485:SF3">
    <property type="entry name" value="N-ACYLNEURAMINATE CYTIDYLYLTRANSFERASE"/>
    <property type="match status" value="1"/>
</dbReference>
<dbReference type="InterPro" id="IPR050793">
    <property type="entry name" value="CMP-NeuNAc_synthase"/>
</dbReference>
<evidence type="ECO:0000313" key="2">
    <source>
        <dbReference type="Proteomes" id="UP000309544"/>
    </source>
</evidence>
<dbReference type="InterPro" id="IPR023214">
    <property type="entry name" value="HAD_sf"/>
</dbReference>
<name>A0A5C4S3N6_PROVB</name>
<dbReference type="RefSeq" id="WP_083188204.1">
    <property type="nucleotide sequence ID" value="NZ_VDCI01000001.1"/>
</dbReference>
<accession>A0A5C4S3N6</accession>
<comment type="caution">
    <text evidence="1">The sequence shown here is derived from an EMBL/GenBank/DDBJ whole genome shotgun (WGS) entry which is preliminary data.</text>
</comment>
<reference evidence="1 2" key="1">
    <citation type="submission" date="2019-05" db="EMBL/GenBank/DDBJ databases">
        <title>Draft Whole-Genome sequence of the green sulfur bacterium Prosthecochloris vibrioformis DSM 260.</title>
        <authorList>
            <person name="Meyer T.E."/>
            <person name="Kyndt J.A."/>
        </authorList>
    </citation>
    <scope>NUCLEOTIDE SEQUENCE [LARGE SCALE GENOMIC DNA]</scope>
    <source>
        <strain evidence="1 2">DSM 260</strain>
    </source>
</reference>
<dbReference type="PANTHER" id="PTHR21485">
    <property type="entry name" value="HAD SUPERFAMILY MEMBERS CMAS AND KDSC"/>
    <property type="match status" value="1"/>
</dbReference>
<dbReference type="AlphaFoldDB" id="A0A5C4S3N6"/>
<proteinExistence type="predicted"/>
<organism evidence="1 2">
    <name type="scientific">Prosthecochloris vibrioformis</name>
    <name type="common">Chlorobium vibrioforme</name>
    <dbReference type="NCBI Taxonomy" id="1098"/>
    <lineage>
        <taxon>Bacteria</taxon>
        <taxon>Pseudomonadati</taxon>
        <taxon>Chlorobiota</taxon>
        <taxon>Chlorobiia</taxon>
        <taxon>Chlorobiales</taxon>
        <taxon>Chlorobiaceae</taxon>
        <taxon>Prosthecochloris</taxon>
    </lineage>
</organism>
<dbReference type="GO" id="GO:0008781">
    <property type="term" value="F:N-acylneuraminate cytidylyltransferase activity"/>
    <property type="evidence" value="ECO:0007669"/>
    <property type="project" value="TreeGrafter"/>
</dbReference>
<sequence>MSGINYFGIQLSTGDHSERLRDALMKVKALVFPLEGVLSGPRLAWDSEGRTGASCSVRDAFAIQEAIRQGLQVAAFSQDRHDAQDRMLEELGISSRYSGVKHPLEAYERFLSDSGLVDGDCACIAEDVLYIPVLERTGLSVTPIDGIEYLRNRVTYISAYEGGKGCVREMVELILQQQGRWEYTDNCVV</sequence>
<protein>
    <submittedName>
        <fullName evidence="1">3-deoxy-D-manno-octulosonate 8-phosphate phosphatase</fullName>
    </submittedName>
</protein>